<reference evidence="1" key="1">
    <citation type="submission" date="2023-06" db="EMBL/GenBank/DDBJ databases">
        <authorList>
            <person name="Kurt Z."/>
        </authorList>
    </citation>
    <scope>NUCLEOTIDE SEQUENCE</scope>
</reference>
<accession>A0AA86UFA6</accession>
<dbReference type="Proteomes" id="UP001642409">
    <property type="component" value="Unassembled WGS sequence"/>
</dbReference>
<keyword evidence="3" id="KW-1185">Reference proteome</keyword>
<organism evidence="1">
    <name type="scientific">Hexamita inflata</name>
    <dbReference type="NCBI Taxonomy" id="28002"/>
    <lineage>
        <taxon>Eukaryota</taxon>
        <taxon>Metamonada</taxon>
        <taxon>Diplomonadida</taxon>
        <taxon>Hexamitidae</taxon>
        <taxon>Hexamitinae</taxon>
        <taxon>Hexamita</taxon>
    </lineage>
</organism>
<sequence length="195" mass="23068">MYFQFKYKTIFVQDGRSIVNQQQNDKLSSIQNRAVTNSDFKMKFVGSFKRRRLREAAFTSLAGWCCLQWMVVLLVNYNEYKLCSVDSAKIPLKYCKLMVLHFQLYVDFVQLIFSVQKPWVTVQFLLFDLLKSKLLFNIITHYTFYITFLNDVSVLPPTLTQPTLQQFSTPFLLIFPCPNIQLQMCQIFNFTPLFK</sequence>
<proteinExistence type="predicted"/>
<evidence type="ECO:0000313" key="3">
    <source>
        <dbReference type="Proteomes" id="UP001642409"/>
    </source>
</evidence>
<reference evidence="2 3" key="2">
    <citation type="submission" date="2024-07" db="EMBL/GenBank/DDBJ databases">
        <authorList>
            <person name="Akdeniz Z."/>
        </authorList>
    </citation>
    <scope>NUCLEOTIDE SEQUENCE [LARGE SCALE GENOMIC DNA]</scope>
</reference>
<dbReference type="EMBL" id="CAXDID020000107">
    <property type="protein sequence ID" value="CAL6028461.1"/>
    <property type="molecule type" value="Genomic_DNA"/>
</dbReference>
<evidence type="ECO:0000313" key="2">
    <source>
        <dbReference type="EMBL" id="CAL6028461.1"/>
    </source>
</evidence>
<dbReference type="EMBL" id="CATOUU010000840">
    <property type="protein sequence ID" value="CAI9953619.1"/>
    <property type="molecule type" value="Genomic_DNA"/>
</dbReference>
<dbReference type="AlphaFoldDB" id="A0AA86UFA6"/>
<comment type="caution">
    <text evidence="1">The sequence shown here is derived from an EMBL/GenBank/DDBJ whole genome shotgun (WGS) entry which is preliminary data.</text>
</comment>
<evidence type="ECO:0000313" key="1">
    <source>
        <dbReference type="EMBL" id="CAI9953619.1"/>
    </source>
</evidence>
<name>A0AA86UFA6_9EUKA</name>
<gene>
    <name evidence="2" type="ORF">HINF_LOCUS31818</name>
    <name evidence="1" type="ORF">HINF_LOCUS41264</name>
</gene>
<protein>
    <submittedName>
        <fullName evidence="2">Hypothetical_protein</fullName>
    </submittedName>
</protein>